<evidence type="ECO:0000313" key="7">
    <source>
        <dbReference type="Proteomes" id="UP000574769"/>
    </source>
</evidence>
<protein>
    <submittedName>
        <fullName evidence="6">HlyD family secretion protein</fullName>
    </submittedName>
</protein>
<reference evidence="6 7" key="1">
    <citation type="submission" date="2020-08" db="EMBL/GenBank/DDBJ databases">
        <title>Genomic Encyclopedia of Type Strains, Phase IV (KMG-IV): sequencing the most valuable type-strain genomes for metagenomic binning, comparative biology and taxonomic classification.</title>
        <authorList>
            <person name="Goeker M."/>
        </authorList>
    </citation>
    <scope>NUCLEOTIDE SEQUENCE [LARGE SCALE GENOMIC DNA]</scope>
    <source>
        <strain evidence="6 7">DSM 15867</strain>
    </source>
</reference>
<dbReference type="Gene3D" id="2.40.50.100">
    <property type="match status" value="2"/>
</dbReference>
<dbReference type="RefSeq" id="WP_184116901.1">
    <property type="nucleotide sequence ID" value="NZ_JACHNY010000012.1"/>
</dbReference>
<accession>A0A7W7F1S2</accession>
<feature type="domain" description="YknX-like beta-barrel" evidence="5">
    <location>
        <begin position="248"/>
        <end position="320"/>
    </location>
</feature>
<keyword evidence="2 3" id="KW-0175">Coiled coil</keyword>
<name>A0A7W7F1S2_9SPHN</name>
<gene>
    <name evidence="6" type="ORF">GGQ96_003814</name>
</gene>
<evidence type="ECO:0000256" key="2">
    <source>
        <dbReference type="ARBA" id="ARBA00023054"/>
    </source>
</evidence>
<dbReference type="PANTHER" id="PTHR32347:SF29">
    <property type="entry name" value="UPF0194 MEMBRANE PROTEIN YBHG"/>
    <property type="match status" value="1"/>
</dbReference>
<dbReference type="Gene3D" id="2.40.30.170">
    <property type="match status" value="1"/>
</dbReference>
<dbReference type="SUPFAM" id="SSF111369">
    <property type="entry name" value="HlyD-like secretion proteins"/>
    <property type="match status" value="2"/>
</dbReference>
<dbReference type="Proteomes" id="UP000574769">
    <property type="component" value="Unassembled WGS sequence"/>
</dbReference>
<dbReference type="GO" id="GO:0030313">
    <property type="term" value="C:cell envelope"/>
    <property type="evidence" value="ECO:0007669"/>
    <property type="project" value="UniProtKB-SubCell"/>
</dbReference>
<feature type="coiled-coil region" evidence="3">
    <location>
        <begin position="104"/>
        <end position="131"/>
    </location>
</feature>
<dbReference type="EMBL" id="JACHNY010000012">
    <property type="protein sequence ID" value="MBB4619655.1"/>
    <property type="molecule type" value="Genomic_DNA"/>
</dbReference>
<evidence type="ECO:0000259" key="5">
    <source>
        <dbReference type="Pfam" id="PF25990"/>
    </source>
</evidence>
<evidence type="ECO:0000259" key="4">
    <source>
        <dbReference type="Pfam" id="PF25881"/>
    </source>
</evidence>
<sequence>MHKRTLALLGTAALALGGCGGKEDKRQLVLQGNVDVRQVSLAFEDSGRVAEVRAQEGDSVKAGVILATLDTVSLKLQAEEASAQGEVQRQNLLRLRNGSRPEEIAQARARLASTEAEAARAEGDLARLRGIAASTQGRGVSAQDIDHASKEAVAARAKAREQAEALRLTRQGPRAEDVAGGEAQVKAAQAQVALLQHRINQGVLRAPVDGVVRSRLLEPGDMASPQKAVFAIALAHPKWVRVYVNQPDLGRIRPGMAASVVSDSLPDQTIPGTIGYISSVAEFTPKSVETEELRTSLVYEVRVQVEDKANRLRLGQPVTVRLDTGRGDGGTSR</sequence>
<dbReference type="PROSITE" id="PS51257">
    <property type="entry name" value="PROKAR_LIPOPROTEIN"/>
    <property type="match status" value="1"/>
</dbReference>
<dbReference type="Pfam" id="PF25990">
    <property type="entry name" value="Beta-barrel_YknX"/>
    <property type="match status" value="1"/>
</dbReference>
<organism evidence="6 7">
    <name type="scientific">Sphingomonas abaci</name>
    <dbReference type="NCBI Taxonomy" id="237611"/>
    <lineage>
        <taxon>Bacteria</taxon>
        <taxon>Pseudomonadati</taxon>
        <taxon>Pseudomonadota</taxon>
        <taxon>Alphaproteobacteria</taxon>
        <taxon>Sphingomonadales</taxon>
        <taxon>Sphingomonadaceae</taxon>
        <taxon>Sphingomonas</taxon>
    </lineage>
</organism>
<evidence type="ECO:0000313" key="6">
    <source>
        <dbReference type="EMBL" id="MBB4619655.1"/>
    </source>
</evidence>
<proteinExistence type="predicted"/>
<dbReference type="Pfam" id="PF25881">
    <property type="entry name" value="HH_YBHG"/>
    <property type="match status" value="1"/>
</dbReference>
<dbReference type="InterPro" id="IPR050465">
    <property type="entry name" value="UPF0194_transport"/>
</dbReference>
<feature type="domain" description="YbhG-like alpha-helical hairpin" evidence="4">
    <location>
        <begin position="79"/>
        <end position="200"/>
    </location>
</feature>
<dbReference type="PANTHER" id="PTHR32347">
    <property type="entry name" value="EFFLUX SYSTEM COMPONENT YKNX-RELATED"/>
    <property type="match status" value="1"/>
</dbReference>
<comment type="subcellular location">
    <subcellularLocation>
        <location evidence="1">Cell envelope</location>
    </subcellularLocation>
</comment>
<dbReference type="AlphaFoldDB" id="A0A7W7F1S2"/>
<comment type="caution">
    <text evidence="6">The sequence shown here is derived from an EMBL/GenBank/DDBJ whole genome shotgun (WGS) entry which is preliminary data.</text>
</comment>
<dbReference type="InterPro" id="IPR059052">
    <property type="entry name" value="HH_YbhG-like"/>
</dbReference>
<dbReference type="InterPro" id="IPR058636">
    <property type="entry name" value="Beta-barrel_YknX"/>
</dbReference>
<keyword evidence="7" id="KW-1185">Reference proteome</keyword>
<evidence type="ECO:0000256" key="1">
    <source>
        <dbReference type="ARBA" id="ARBA00004196"/>
    </source>
</evidence>
<evidence type="ECO:0000256" key="3">
    <source>
        <dbReference type="SAM" id="Coils"/>
    </source>
</evidence>